<feature type="transmembrane region" description="Helical" evidence="1">
    <location>
        <begin position="177"/>
        <end position="196"/>
    </location>
</feature>
<feature type="transmembrane region" description="Helical" evidence="1">
    <location>
        <begin position="208"/>
        <end position="228"/>
    </location>
</feature>
<protein>
    <submittedName>
        <fullName evidence="2">Uncharacterized protein</fullName>
    </submittedName>
</protein>
<accession>F4B838</accession>
<keyword evidence="1" id="KW-0812">Transmembrane</keyword>
<feature type="transmembrane region" description="Helical" evidence="1">
    <location>
        <begin position="127"/>
        <end position="145"/>
    </location>
</feature>
<feature type="transmembrane region" description="Helical" evidence="1">
    <location>
        <begin position="49"/>
        <end position="70"/>
    </location>
</feature>
<feature type="transmembrane region" description="Helical" evidence="1">
    <location>
        <begin position="303"/>
        <end position="323"/>
    </location>
</feature>
<dbReference type="RefSeq" id="WP_013776777.1">
    <property type="nucleotide sequence ID" value="NC_015518.1"/>
</dbReference>
<reference evidence="2 3" key="1">
    <citation type="journal article" date="2011" name="Extremophiles">
        <title>Genomic analysis of Acidianus hospitalis W1 a host for studying crenarchaeal virus and plasmid life cycles.</title>
        <authorList>
            <person name="You X.Y."/>
            <person name="Liu C."/>
            <person name="Wang S.Y."/>
            <person name="Jiang C.Y."/>
            <person name="Shah S.A."/>
            <person name="Prangishvili D."/>
            <person name="She Q."/>
            <person name="Liu S.J."/>
            <person name="Garrett R.A."/>
        </authorList>
    </citation>
    <scope>NUCLEOTIDE SEQUENCE [LARGE SCALE GENOMIC DNA]</scope>
    <source>
        <strain evidence="2 3">W1</strain>
    </source>
</reference>
<dbReference type="Proteomes" id="UP000008458">
    <property type="component" value="Chromosome"/>
</dbReference>
<feature type="transmembrane region" description="Helical" evidence="1">
    <location>
        <begin position="234"/>
        <end position="250"/>
    </location>
</feature>
<keyword evidence="3" id="KW-1185">Reference proteome</keyword>
<evidence type="ECO:0000256" key="1">
    <source>
        <dbReference type="SAM" id="Phobius"/>
    </source>
</evidence>
<dbReference type="GeneID" id="58788769"/>
<feature type="transmembrane region" description="Helical" evidence="1">
    <location>
        <begin position="259"/>
        <end position="277"/>
    </location>
</feature>
<dbReference type="HOGENOM" id="CLU_547034_0_0_2"/>
<dbReference type="eggNOG" id="arCOG09710">
    <property type="taxonomic scope" value="Archaea"/>
</dbReference>
<feature type="transmembrane region" description="Helical" evidence="1">
    <location>
        <begin position="469"/>
        <end position="494"/>
    </location>
</feature>
<feature type="transmembrane region" description="Helical" evidence="1">
    <location>
        <begin position="104"/>
        <end position="121"/>
    </location>
</feature>
<keyword evidence="1" id="KW-1133">Transmembrane helix</keyword>
<keyword evidence="1" id="KW-0472">Membrane</keyword>
<dbReference type="OrthoDB" id="377394at2157"/>
<feature type="transmembrane region" description="Helical" evidence="1">
    <location>
        <begin position="76"/>
        <end position="97"/>
    </location>
</feature>
<evidence type="ECO:0000313" key="2">
    <source>
        <dbReference type="EMBL" id="AEE94862.1"/>
    </source>
</evidence>
<feature type="transmembrane region" description="Helical" evidence="1">
    <location>
        <begin position="12"/>
        <end position="37"/>
    </location>
</feature>
<gene>
    <name evidence="2" type="ordered locus">Ahos_1990</name>
</gene>
<dbReference type="KEGG" id="aho:Ahos_1990"/>
<feature type="transmembrane region" description="Helical" evidence="1">
    <location>
        <begin position="330"/>
        <end position="350"/>
    </location>
</feature>
<reference key="2">
    <citation type="journal article" date="2011" name="Extremophiles">
        <title>Genomic analyses of Acidianus hospitalis W1 a host for studying crenarchaeal virus and plasmid life cycles.</title>
        <authorList>
            <person name="You X.Y."/>
            <person name="Liu C."/>
            <person name="Wang S.Y."/>
            <person name="Jiang C.Y."/>
            <person name="Shah S.A."/>
            <person name="Prangishvili D."/>
            <person name="Liu S.J."/>
            <person name="Garrett R.A."/>
        </authorList>
    </citation>
    <scope>NUCLEOTIDE SEQUENCE</scope>
    <source>
        <strain>W1</strain>
    </source>
</reference>
<feature type="transmembrane region" description="Helical" evidence="1">
    <location>
        <begin position="443"/>
        <end position="463"/>
    </location>
</feature>
<dbReference type="EMBL" id="CP002535">
    <property type="protein sequence ID" value="AEE94862.1"/>
    <property type="molecule type" value="Genomic_DNA"/>
</dbReference>
<sequence length="498" mass="57091">MDKLRLEIILGSLLFILSFFPHYCLYLLTIISLGILLRLKYFPPFVSSILLLYSPFHALITLLTFPLLYIDRKFSLSFSLATLFSLLTQNYLILFLAGALEKRGLIISGIMFLILSALTMHEEYGNIAYFLLVAGVISAIIEGKISLRTSAVIYLSALAFYFKLPFLIPAIVSFSPLVSLLFSPFYPYFAIISIKYAENFRKLKFLNFIPPALSFINPFLSFSSLYDVIRKREIFLYILLPLFSSIYFVIEGEYTQEEIISISIIFLFTLNILRDYYKMIISFMDKYSQFIISLALDFIAYKFFLFNLEIFLTIVLSSIVISLPKLKISVYPFFASIISLVNPFVGLSAVQRLSSLFVFIPLFFYIEMHYSVYSIVFYIIGASLGIVFSIRDYNMERNIVFVIFALLLTLDDVVLRNYIYIAFSLVSAVLIFLFRRNLNISEILALYFASFPLSFISGFFILLKGKLNLCIILVTEAVISVLVLKIVSITSPILSQIL</sequence>
<proteinExistence type="predicted"/>
<organism evidence="2 3">
    <name type="scientific">Acidianus hospitalis (strain W1)</name>
    <dbReference type="NCBI Taxonomy" id="933801"/>
    <lineage>
        <taxon>Archaea</taxon>
        <taxon>Thermoproteota</taxon>
        <taxon>Thermoprotei</taxon>
        <taxon>Sulfolobales</taxon>
        <taxon>Sulfolobaceae</taxon>
        <taxon>Acidianus</taxon>
    </lineage>
</organism>
<evidence type="ECO:0000313" key="3">
    <source>
        <dbReference type="Proteomes" id="UP000008458"/>
    </source>
</evidence>
<dbReference type="AlphaFoldDB" id="F4B838"/>
<name>F4B838_ACIHW</name>
<feature type="transmembrane region" description="Helical" evidence="1">
    <location>
        <begin position="417"/>
        <end position="434"/>
    </location>
</feature>
<feature type="transmembrane region" description="Helical" evidence="1">
    <location>
        <begin position="370"/>
        <end position="388"/>
    </location>
</feature>